<name>A0ABW3LD46_9BACL</name>
<dbReference type="RefSeq" id="WP_144838308.1">
    <property type="nucleotide sequence ID" value="NZ_JBHTKI010000022.1"/>
</dbReference>
<evidence type="ECO:0000313" key="3">
    <source>
        <dbReference type="Proteomes" id="UP001597109"/>
    </source>
</evidence>
<sequence>MPEEKTVQAEISGYVSTLLRKHFGKGPTSVFVTIKSPYIFIHFRGFISPMEKTLLKQNEWKRVLETRDLLLSELKPQIAAELLEITNLDFSHMYVDWNLSMETGLILGITDEKSATKNSNWPAELDKEVFHEKIGQANEASQRKPGFIESIWLNDRTLLVKRQEILVGIEKALIADGYTEVLKLTKRPLEQKLLREALLEKTLKRKIVEIFMDWDFDLDVGYIVFILEPASRNHKS</sequence>
<protein>
    <submittedName>
        <fullName evidence="2">DUF2294 domain-containing protein</fullName>
    </submittedName>
</protein>
<feature type="domain" description="Na+-translocating membrane potential-generating system MpsC" evidence="1">
    <location>
        <begin position="141"/>
        <end position="228"/>
    </location>
</feature>
<reference evidence="3" key="1">
    <citation type="journal article" date="2019" name="Int. J. Syst. Evol. Microbiol.">
        <title>The Global Catalogue of Microorganisms (GCM) 10K type strain sequencing project: providing services to taxonomists for standard genome sequencing and annotation.</title>
        <authorList>
            <consortium name="The Broad Institute Genomics Platform"/>
            <consortium name="The Broad Institute Genome Sequencing Center for Infectious Disease"/>
            <person name="Wu L."/>
            <person name="Ma J."/>
        </authorList>
    </citation>
    <scope>NUCLEOTIDE SEQUENCE [LARGE SCALE GENOMIC DNA]</scope>
    <source>
        <strain evidence="3">CCUG 56756</strain>
    </source>
</reference>
<dbReference type="EMBL" id="JBHTKI010000022">
    <property type="protein sequence ID" value="MFD1032503.1"/>
    <property type="molecule type" value="Genomic_DNA"/>
</dbReference>
<feature type="domain" description="Na+-translocating membrane potential-generating system MpsC" evidence="1">
    <location>
        <begin position="5"/>
        <end position="111"/>
    </location>
</feature>
<evidence type="ECO:0000313" key="2">
    <source>
        <dbReference type="EMBL" id="MFD1032503.1"/>
    </source>
</evidence>
<accession>A0ABW3LD46</accession>
<dbReference type="Pfam" id="PF10057">
    <property type="entry name" value="MpsC"/>
    <property type="match status" value="2"/>
</dbReference>
<proteinExistence type="predicted"/>
<gene>
    <name evidence="2" type="ORF">ACFQ1X_13770</name>
</gene>
<comment type="caution">
    <text evidence="2">The sequence shown here is derived from an EMBL/GenBank/DDBJ whole genome shotgun (WGS) entry which is preliminary data.</text>
</comment>
<evidence type="ECO:0000259" key="1">
    <source>
        <dbReference type="Pfam" id="PF10057"/>
    </source>
</evidence>
<dbReference type="InterPro" id="IPR018745">
    <property type="entry name" value="MpsC"/>
</dbReference>
<dbReference type="Proteomes" id="UP001597109">
    <property type="component" value="Unassembled WGS sequence"/>
</dbReference>
<organism evidence="2 3">
    <name type="scientific">Metaplanococcus flavidus</name>
    <dbReference type="NCBI Taxonomy" id="569883"/>
    <lineage>
        <taxon>Bacteria</taxon>
        <taxon>Bacillati</taxon>
        <taxon>Bacillota</taxon>
        <taxon>Bacilli</taxon>
        <taxon>Bacillales</taxon>
        <taxon>Caryophanaceae</taxon>
        <taxon>Metaplanococcus</taxon>
    </lineage>
</organism>
<keyword evidence="3" id="KW-1185">Reference proteome</keyword>